<dbReference type="PANTHER" id="PTHR43394">
    <property type="entry name" value="ATP-DEPENDENT PERMEASE MDL1, MITOCHONDRIAL"/>
    <property type="match status" value="1"/>
</dbReference>
<evidence type="ECO:0000256" key="3">
    <source>
        <dbReference type="ARBA" id="ARBA00022692"/>
    </source>
</evidence>
<dbReference type="SUPFAM" id="SSF90123">
    <property type="entry name" value="ABC transporter transmembrane region"/>
    <property type="match status" value="1"/>
</dbReference>
<keyword evidence="5 12" id="KW-0067">ATP-binding</keyword>
<evidence type="ECO:0000256" key="4">
    <source>
        <dbReference type="ARBA" id="ARBA00022741"/>
    </source>
</evidence>
<dbReference type="EMBL" id="CAADGD010000040">
    <property type="protein sequence ID" value="VFK70839.1"/>
    <property type="molecule type" value="Genomic_DNA"/>
</dbReference>
<dbReference type="GO" id="GO:0005886">
    <property type="term" value="C:plasma membrane"/>
    <property type="evidence" value="ECO:0007669"/>
    <property type="project" value="UniProtKB-SubCell"/>
</dbReference>
<dbReference type="InterPro" id="IPR017871">
    <property type="entry name" value="ABC_transporter-like_CS"/>
</dbReference>
<evidence type="ECO:0000259" key="11">
    <source>
        <dbReference type="PROSITE" id="PS50929"/>
    </source>
</evidence>
<dbReference type="SUPFAM" id="SSF52540">
    <property type="entry name" value="P-loop containing nucleoside triphosphate hydrolases"/>
    <property type="match status" value="1"/>
</dbReference>
<dbReference type="Pfam" id="PF00664">
    <property type="entry name" value="ABC_membrane"/>
    <property type="match status" value="1"/>
</dbReference>
<evidence type="ECO:0000313" key="13">
    <source>
        <dbReference type="EMBL" id="VFK70839.1"/>
    </source>
</evidence>
<keyword evidence="7 9" id="KW-0472">Membrane</keyword>
<dbReference type="GO" id="GO:0015421">
    <property type="term" value="F:ABC-type oligopeptide transporter activity"/>
    <property type="evidence" value="ECO:0007669"/>
    <property type="project" value="TreeGrafter"/>
</dbReference>
<evidence type="ECO:0000256" key="6">
    <source>
        <dbReference type="ARBA" id="ARBA00022989"/>
    </source>
</evidence>
<feature type="domain" description="ABC transporter" evidence="10">
    <location>
        <begin position="467"/>
        <end position="701"/>
    </location>
</feature>
<dbReference type="PANTHER" id="PTHR43394:SF1">
    <property type="entry name" value="ATP-BINDING CASSETTE SUB-FAMILY B MEMBER 10, MITOCHONDRIAL"/>
    <property type="match status" value="1"/>
</dbReference>
<dbReference type="Gene3D" id="3.40.50.300">
    <property type="entry name" value="P-loop containing nucleotide triphosphate hydrolases"/>
    <property type="match status" value="1"/>
</dbReference>
<evidence type="ECO:0000256" key="7">
    <source>
        <dbReference type="ARBA" id="ARBA00023136"/>
    </source>
</evidence>
<dbReference type="InterPro" id="IPR039421">
    <property type="entry name" value="Type_1_exporter"/>
</dbReference>
<keyword evidence="6 9" id="KW-1133">Transmembrane helix</keyword>
<keyword evidence="4" id="KW-0547">Nucleotide-binding</keyword>
<dbReference type="InterPro" id="IPR011527">
    <property type="entry name" value="ABC1_TM_dom"/>
</dbReference>
<dbReference type="InterPro" id="IPR003439">
    <property type="entry name" value="ABC_transporter-like_ATP-bd"/>
</dbReference>
<sequence>MSGERPDNIQPKRNWTKTNWLHAGAGLLVAKVATVSILGPVLGPAGLVLVGANYVSVATRGKGLLPNPFRNRPFRNSPFKKKYLSSAPSSDKKDQKALKRELITDKTPEGVGTKPTEQADNALFRIIKSIETPGQKHLRYRAMRYSLLSTALSYSTPLSMALIFTAIVTGGLPVLVKLGLRGIFAQLALLSGAVVSFAALESIASHRNTKVWKRYAAEIEHVLRTKTYAHIQQLDMAEQEKYGLNQMTELTHYNPVKIRSFLESVPNQTIDRVGSLLIGSFIIFLVVPITLLLILLLLPIPYFILRHYHDRLATSYRALGEADDRIGSQLLNSLSGLSVIKSFNAEAHENKRLTESSRTLGEKFVSANILNSKHMEACIFSYQVGITIPMLAGGVLLVLGDISITRFMVQSFMMGKLLAASNGMRHDFDLYRDANAVAHKLQEVFAKQATILSGNDALPTNGVQGAIEFDSVSFGYTDDKPVLKNIDLRIEPGQHIAFVGPTGSGKSTLIKLLLRFYEVQSGRVLLDEHDIRALDLESLRQAIGLVSQEVYLFPGSVHDNIRYGRPDSADEEVAAAAGTAQALEFIHQLPQGFDTKVSERGQNLSGGQRQRLSIARAMLKNPPILILDEATSAVDNETEALIQQSIIRASRGRSIVMIAHRLSTIRHADRIYVMQDGCITEAGSHDELFAKNGYYAQLWRLQTGENLLSPPNSDKQ</sequence>
<dbReference type="InterPro" id="IPR027417">
    <property type="entry name" value="P-loop_NTPase"/>
</dbReference>
<dbReference type="Pfam" id="PF00005">
    <property type="entry name" value="ABC_tran"/>
    <property type="match status" value="1"/>
</dbReference>
<feature type="transmembrane region" description="Helical" evidence="9">
    <location>
        <begin position="183"/>
        <end position="204"/>
    </location>
</feature>
<dbReference type="InterPro" id="IPR036640">
    <property type="entry name" value="ABC1_TM_sf"/>
</dbReference>
<dbReference type="AlphaFoldDB" id="A0A451ABT7"/>
<feature type="compositionally biased region" description="Basic and acidic residues" evidence="8">
    <location>
        <begin position="90"/>
        <end position="108"/>
    </location>
</feature>
<organism evidence="12">
    <name type="scientific">Candidatus Kentrum sp. UNK</name>
    <dbReference type="NCBI Taxonomy" id="2126344"/>
    <lineage>
        <taxon>Bacteria</taxon>
        <taxon>Pseudomonadati</taxon>
        <taxon>Pseudomonadota</taxon>
        <taxon>Gammaproteobacteria</taxon>
        <taxon>Candidatus Kentrum</taxon>
    </lineage>
</organism>
<dbReference type="SMART" id="SM00382">
    <property type="entry name" value="AAA"/>
    <property type="match status" value="1"/>
</dbReference>
<dbReference type="GO" id="GO:0016887">
    <property type="term" value="F:ATP hydrolysis activity"/>
    <property type="evidence" value="ECO:0007669"/>
    <property type="project" value="InterPro"/>
</dbReference>
<evidence type="ECO:0000256" key="9">
    <source>
        <dbReference type="SAM" id="Phobius"/>
    </source>
</evidence>
<feature type="domain" description="ABC transmembrane type-1" evidence="11">
    <location>
        <begin position="146"/>
        <end position="408"/>
    </location>
</feature>
<evidence type="ECO:0000313" key="12">
    <source>
        <dbReference type="EMBL" id="VFK63495.1"/>
    </source>
</evidence>
<dbReference type="EMBL" id="CAADFZ010000034">
    <property type="protein sequence ID" value="VFK63495.1"/>
    <property type="molecule type" value="Genomic_DNA"/>
</dbReference>
<protein>
    <submittedName>
        <fullName evidence="12">ATP-binding cassette, subfamily B</fullName>
    </submittedName>
</protein>
<feature type="region of interest" description="Disordered" evidence="8">
    <location>
        <begin position="66"/>
        <end position="116"/>
    </location>
</feature>
<name>A0A451ABT7_9GAMM</name>
<dbReference type="Gene3D" id="1.20.1560.10">
    <property type="entry name" value="ABC transporter type 1, transmembrane domain"/>
    <property type="match status" value="1"/>
</dbReference>
<reference evidence="12" key="1">
    <citation type="submission" date="2019-02" db="EMBL/GenBank/DDBJ databases">
        <authorList>
            <person name="Gruber-Vodicka R. H."/>
            <person name="Seah K. B. B."/>
        </authorList>
    </citation>
    <scope>NUCLEOTIDE SEQUENCE</scope>
    <source>
        <strain evidence="13">BECK_BY19</strain>
        <strain evidence="12">BECK_BY8</strain>
    </source>
</reference>
<proteinExistence type="predicted"/>
<evidence type="ECO:0000256" key="2">
    <source>
        <dbReference type="ARBA" id="ARBA00022448"/>
    </source>
</evidence>
<dbReference type="PROSITE" id="PS50893">
    <property type="entry name" value="ABC_TRANSPORTER_2"/>
    <property type="match status" value="1"/>
</dbReference>
<accession>A0A451ABT7</accession>
<keyword evidence="3 9" id="KW-0812">Transmembrane</keyword>
<gene>
    <name evidence="12" type="ORF">BECKUNK1418G_GA0071005_103413</name>
    <name evidence="13" type="ORF">BECKUNK1418H_GA0071006_104014</name>
</gene>
<keyword evidence="2" id="KW-0813">Transport</keyword>
<dbReference type="GO" id="GO:0005524">
    <property type="term" value="F:ATP binding"/>
    <property type="evidence" value="ECO:0007669"/>
    <property type="project" value="UniProtKB-KW"/>
</dbReference>
<evidence type="ECO:0000256" key="1">
    <source>
        <dbReference type="ARBA" id="ARBA00004651"/>
    </source>
</evidence>
<dbReference type="PROSITE" id="PS50929">
    <property type="entry name" value="ABC_TM1F"/>
    <property type="match status" value="1"/>
</dbReference>
<dbReference type="InterPro" id="IPR003593">
    <property type="entry name" value="AAA+_ATPase"/>
</dbReference>
<dbReference type="PROSITE" id="PS00211">
    <property type="entry name" value="ABC_TRANSPORTER_1"/>
    <property type="match status" value="1"/>
</dbReference>
<feature type="transmembrane region" description="Helical" evidence="9">
    <location>
        <begin position="276"/>
        <end position="304"/>
    </location>
</feature>
<evidence type="ECO:0000256" key="5">
    <source>
        <dbReference type="ARBA" id="ARBA00022840"/>
    </source>
</evidence>
<evidence type="ECO:0000259" key="10">
    <source>
        <dbReference type="PROSITE" id="PS50893"/>
    </source>
</evidence>
<feature type="transmembrane region" description="Helical" evidence="9">
    <location>
        <begin position="145"/>
        <end position="171"/>
    </location>
</feature>
<dbReference type="FunFam" id="3.40.50.300:FF:000287">
    <property type="entry name" value="Multidrug ABC transporter ATP-binding protein"/>
    <property type="match status" value="1"/>
</dbReference>
<comment type="subcellular location">
    <subcellularLocation>
        <location evidence="1">Cell membrane</location>
        <topology evidence="1">Multi-pass membrane protein</topology>
    </subcellularLocation>
</comment>
<evidence type="ECO:0000256" key="8">
    <source>
        <dbReference type="SAM" id="MobiDB-lite"/>
    </source>
</evidence>